<sequence length="264" mass="25826">MMGGGGGMGPSPGGYGPSSSCGPMGCGNNGGGGNSGMMGSNMGGQGMMRPGGGGGGGPGGFYMGGFPGGGPSMMGKGGMGMGMGGGGGGWNGPMGSNMGGGGGDDGDGGMGDGNGMMGGGGGMMGGGMNGGDGPPTGAVGIHMSNNGYSYAAYIERQVRSTTIMMYTLVGCAPCQRAKHLLAVHYADVKSHFLELVGDEDWQRQLQVDLQHVTGAMTFPYIFVCGNYIGGSTDLIALHQSGQLRRMVNSCSRKAVAAVAVAATV</sequence>
<reference evidence="2" key="1">
    <citation type="submission" date="2022-11" db="UniProtKB">
        <authorList>
            <consortium name="WormBaseParasite"/>
        </authorList>
    </citation>
    <scope>IDENTIFICATION</scope>
</reference>
<proteinExistence type="predicted"/>
<organism evidence="1 2">
    <name type="scientific">Panagrolaimus sp. ES5</name>
    <dbReference type="NCBI Taxonomy" id="591445"/>
    <lineage>
        <taxon>Eukaryota</taxon>
        <taxon>Metazoa</taxon>
        <taxon>Ecdysozoa</taxon>
        <taxon>Nematoda</taxon>
        <taxon>Chromadorea</taxon>
        <taxon>Rhabditida</taxon>
        <taxon>Tylenchina</taxon>
        <taxon>Panagrolaimomorpha</taxon>
        <taxon>Panagrolaimoidea</taxon>
        <taxon>Panagrolaimidae</taxon>
        <taxon>Panagrolaimus</taxon>
    </lineage>
</organism>
<protein>
    <submittedName>
        <fullName evidence="2">Glutaredoxin domain-containing protein</fullName>
    </submittedName>
</protein>
<accession>A0AC34F4U7</accession>
<dbReference type="Proteomes" id="UP000887579">
    <property type="component" value="Unplaced"/>
</dbReference>
<dbReference type="WBParaSite" id="ES5_v2.g12121.t1">
    <property type="protein sequence ID" value="ES5_v2.g12121.t1"/>
    <property type="gene ID" value="ES5_v2.g12121"/>
</dbReference>
<name>A0AC34F4U7_9BILA</name>
<evidence type="ECO:0000313" key="2">
    <source>
        <dbReference type="WBParaSite" id="ES5_v2.g12121.t1"/>
    </source>
</evidence>
<evidence type="ECO:0000313" key="1">
    <source>
        <dbReference type="Proteomes" id="UP000887579"/>
    </source>
</evidence>